<keyword evidence="2" id="KW-1185">Reference proteome</keyword>
<gene>
    <name evidence="1" type="ORF">FRX31_016226</name>
</gene>
<name>A0A7J6WBD5_THATH</name>
<dbReference type="EMBL" id="JABWDY010019062">
    <property type="protein sequence ID" value="KAF5194188.1"/>
    <property type="molecule type" value="Genomic_DNA"/>
</dbReference>
<accession>A0A7J6WBD5</accession>
<evidence type="ECO:0000313" key="1">
    <source>
        <dbReference type="EMBL" id="KAF5194188.1"/>
    </source>
</evidence>
<dbReference type="AlphaFoldDB" id="A0A7J6WBD5"/>
<evidence type="ECO:0000313" key="2">
    <source>
        <dbReference type="Proteomes" id="UP000554482"/>
    </source>
</evidence>
<dbReference type="OrthoDB" id="1001247at2759"/>
<dbReference type="Proteomes" id="UP000554482">
    <property type="component" value="Unassembled WGS sequence"/>
</dbReference>
<sequence length="68" mass="8087">MCVVKLKHRIDVVPYEQQPEPLRCRRIATPTQRSERFRNTSSSQYSWLPDGWEAEERRRDNGVIDIVS</sequence>
<comment type="caution">
    <text evidence="1">The sequence shown here is derived from an EMBL/GenBank/DDBJ whole genome shotgun (WGS) entry which is preliminary data.</text>
</comment>
<organism evidence="1 2">
    <name type="scientific">Thalictrum thalictroides</name>
    <name type="common">Rue-anemone</name>
    <name type="synonym">Anemone thalictroides</name>
    <dbReference type="NCBI Taxonomy" id="46969"/>
    <lineage>
        <taxon>Eukaryota</taxon>
        <taxon>Viridiplantae</taxon>
        <taxon>Streptophyta</taxon>
        <taxon>Embryophyta</taxon>
        <taxon>Tracheophyta</taxon>
        <taxon>Spermatophyta</taxon>
        <taxon>Magnoliopsida</taxon>
        <taxon>Ranunculales</taxon>
        <taxon>Ranunculaceae</taxon>
        <taxon>Thalictroideae</taxon>
        <taxon>Thalictrum</taxon>
    </lineage>
</organism>
<protein>
    <submittedName>
        <fullName evidence="1">Uncharacterized protein</fullName>
    </submittedName>
</protein>
<reference evidence="1 2" key="1">
    <citation type="submission" date="2020-06" db="EMBL/GenBank/DDBJ databases">
        <title>Transcriptomic and genomic resources for Thalictrum thalictroides and T. hernandezii: Facilitating candidate gene discovery in an emerging model plant lineage.</title>
        <authorList>
            <person name="Arias T."/>
            <person name="Riano-Pachon D.M."/>
            <person name="Di Stilio V.S."/>
        </authorList>
    </citation>
    <scope>NUCLEOTIDE SEQUENCE [LARGE SCALE GENOMIC DNA]</scope>
    <source>
        <strain evidence="2">cv. WT478/WT964</strain>
        <tissue evidence="1">Leaves</tissue>
    </source>
</reference>
<proteinExistence type="predicted"/>